<protein>
    <submittedName>
        <fullName evidence="1">Uncharacterized protein</fullName>
    </submittedName>
</protein>
<dbReference type="EMBL" id="CM047745">
    <property type="protein sequence ID" value="KAJ0024911.1"/>
    <property type="molecule type" value="Genomic_DNA"/>
</dbReference>
<sequence>MFSFLSKHCRILTKRSLVKNCYPTLIHSTGMCILHS</sequence>
<organism evidence="1 2">
    <name type="scientific">Pistacia integerrima</name>
    <dbReference type="NCBI Taxonomy" id="434235"/>
    <lineage>
        <taxon>Eukaryota</taxon>
        <taxon>Viridiplantae</taxon>
        <taxon>Streptophyta</taxon>
        <taxon>Embryophyta</taxon>
        <taxon>Tracheophyta</taxon>
        <taxon>Spermatophyta</taxon>
        <taxon>Magnoliopsida</taxon>
        <taxon>eudicotyledons</taxon>
        <taxon>Gunneridae</taxon>
        <taxon>Pentapetalae</taxon>
        <taxon>rosids</taxon>
        <taxon>malvids</taxon>
        <taxon>Sapindales</taxon>
        <taxon>Anacardiaceae</taxon>
        <taxon>Pistacia</taxon>
    </lineage>
</organism>
<dbReference type="Proteomes" id="UP001163603">
    <property type="component" value="Chromosome 10"/>
</dbReference>
<name>A0ACC0XTW7_9ROSI</name>
<keyword evidence="2" id="KW-1185">Reference proteome</keyword>
<reference evidence="2" key="1">
    <citation type="journal article" date="2023" name="G3 (Bethesda)">
        <title>Genome assembly and association tests identify interacting loci associated with vigor, precocity, and sex in interspecific pistachio rootstocks.</title>
        <authorList>
            <person name="Palmer W."/>
            <person name="Jacygrad E."/>
            <person name="Sagayaradj S."/>
            <person name="Cavanaugh K."/>
            <person name="Han R."/>
            <person name="Bertier L."/>
            <person name="Beede B."/>
            <person name="Kafkas S."/>
            <person name="Golino D."/>
            <person name="Preece J."/>
            <person name="Michelmore R."/>
        </authorList>
    </citation>
    <scope>NUCLEOTIDE SEQUENCE [LARGE SCALE GENOMIC DNA]</scope>
</reference>
<comment type="caution">
    <text evidence="1">The sequence shown here is derived from an EMBL/GenBank/DDBJ whole genome shotgun (WGS) entry which is preliminary data.</text>
</comment>
<accession>A0ACC0XTW7</accession>
<proteinExistence type="predicted"/>
<evidence type="ECO:0000313" key="2">
    <source>
        <dbReference type="Proteomes" id="UP001163603"/>
    </source>
</evidence>
<gene>
    <name evidence="1" type="ORF">Pint_07391</name>
</gene>
<evidence type="ECO:0000313" key="1">
    <source>
        <dbReference type="EMBL" id="KAJ0024911.1"/>
    </source>
</evidence>